<evidence type="ECO:0000313" key="2">
    <source>
        <dbReference type="EMBL" id="KAF5362207.1"/>
    </source>
</evidence>
<sequence length="314" mass="35478">MSHSAAPLLQCLSLRLPLLFVDETDNGFEPNHRPLPTLPGESCNLQNLSLTYLSLQHVEPPSTIIQFINILEALPQIQTLELVDVISQSSQSAPGLSDKIITLNKLEQLSLEETLRDTVALLSHLQYSSIAISCLGGTQQIELLYLISCRLRHEGAINYPVIQSVYLTGDDDTLEFYLYDETKHWPDSWSDSFPDWERDWRGDWDGALVELRLCFDTDHELGRRRRLTSEAFFPQFYLRQVETLAFDFNGSYPSESLSTEDLTQSLCAAMPALKTIALQYSGDQQVAQFCHSLAQRLIRPLNSEAVHPIPSLPV</sequence>
<keyword evidence="1" id="KW-0732">Signal</keyword>
<evidence type="ECO:0000256" key="1">
    <source>
        <dbReference type="SAM" id="SignalP"/>
    </source>
</evidence>
<name>A0A8H5GBZ2_9AGAR</name>
<proteinExistence type="predicted"/>
<protein>
    <submittedName>
        <fullName evidence="2">Uncharacterized protein</fullName>
    </submittedName>
</protein>
<gene>
    <name evidence="2" type="ORF">D9756_002338</name>
</gene>
<dbReference type="EMBL" id="JAACJO010000002">
    <property type="protein sequence ID" value="KAF5362207.1"/>
    <property type="molecule type" value="Genomic_DNA"/>
</dbReference>
<reference evidence="2 3" key="1">
    <citation type="journal article" date="2020" name="ISME J.">
        <title>Uncovering the hidden diversity of litter-decomposition mechanisms in mushroom-forming fungi.</title>
        <authorList>
            <person name="Floudas D."/>
            <person name="Bentzer J."/>
            <person name="Ahren D."/>
            <person name="Johansson T."/>
            <person name="Persson P."/>
            <person name="Tunlid A."/>
        </authorList>
    </citation>
    <scope>NUCLEOTIDE SEQUENCE [LARGE SCALE GENOMIC DNA]</scope>
    <source>
        <strain evidence="2 3">CBS 146.42</strain>
    </source>
</reference>
<keyword evidence="3" id="KW-1185">Reference proteome</keyword>
<dbReference type="Proteomes" id="UP000559027">
    <property type="component" value="Unassembled WGS sequence"/>
</dbReference>
<dbReference type="AlphaFoldDB" id="A0A8H5GBZ2"/>
<accession>A0A8H5GBZ2</accession>
<dbReference type="SUPFAM" id="SSF52047">
    <property type="entry name" value="RNI-like"/>
    <property type="match status" value="1"/>
</dbReference>
<evidence type="ECO:0000313" key="3">
    <source>
        <dbReference type="Proteomes" id="UP000559027"/>
    </source>
</evidence>
<feature type="signal peptide" evidence="1">
    <location>
        <begin position="1"/>
        <end position="21"/>
    </location>
</feature>
<feature type="chain" id="PRO_5034914653" evidence="1">
    <location>
        <begin position="22"/>
        <end position="314"/>
    </location>
</feature>
<comment type="caution">
    <text evidence="2">The sequence shown here is derived from an EMBL/GenBank/DDBJ whole genome shotgun (WGS) entry which is preliminary data.</text>
</comment>
<organism evidence="2 3">
    <name type="scientific">Leucocoprinus leucothites</name>
    <dbReference type="NCBI Taxonomy" id="201217"/>
    <lineage>
        <taxon>Eukaryota</taxon>
        <taxon>Fungi</taxon>
        <taxon>Dikarya</taxon>
        <taxon>Basidiomycota</taxon>
        <taxon>Agaricomycotina</taxon>
        <taxon>Agaricomycetes</taxon>
        <taxon>Agaricomycetidae</taxon>
        <taxon>Agaricales</taxon>
        <taxon>Agaricineae</taxon>
        <taxon>Agaricaceae</taxon>
        <taxon>Leucocoprinus</taxon>
    </lineage>
</organism>